<protein>
    <recommendedName>
        <fullName evidence="5">Secreted protein</fullName>
    </recommendedName>
</protein>
<dbReference type="AlphaFoldDB" id="A0AAV1MRE6"/>
<proteinExistence type="predicted"/>
<keyword evidence="4" id="KW-1185">Reference proteome</keyword>
<feature type="region of interest" description="Disordered" evidence="1">
    <location>
        <begin position="46"/>
        <end position="82"/>
    </location>
</feature>
<dbReference type="Proteomes" id="UP001314229">
    <property type="component" value="Unassembled WGS sequence"/>
</dbReference>
<name>A0AAV1MRE6_SCOSC</name>
<evidence type="ECO:0000313" key="3">
    <source>
        <dbReference type="EMBL" id="CAK6949507.1"/>
    </source>
</evidence>
<dbReference type="EMBL" id="CAWUFR010000001">
    <property type="protein sequence ID" value="CAK6949507.1"/>
    <property type="molecule type" value="Genomic_DNA"/>
</dbReference>
<gene>
    <name evidence="3" type="ORF">FSCOSCO3_A008447</name>
</gene>
<evidence type="ECO:0000313" key="4">
    <source>
        <dbReference type="Proteomes" id="UP001314229"/>
    </source>
</evidence>
<reference evidence="3 4" key="1">
    <citation type="submission" date="2024-01" db="EMBL/GenBank/DDBJ databases">
        <authorList>
            <person name="Alioto T."/>
            <person name="Alioto T."/>
            <person name="Gomez Garrido J."/>
        </authorList>
    </citation>
    <scope>NUCLEOTIDE SEQUENCE [LARGE SCALE GENOMIC DNA]</scope>
</reference>
<feature type="compositionally biased region" description="Basic residues" evidence="1">
    <location>
        <begin position="47"/>
        <end position="56"/>
    </location>
</feature>
<feature type="signal peptide" evidence="2">
    <location>
        <begin position="1"/>
        <end position="19"/>
    </location>
</feature>
<comment type="caution">
    <text evidence="3">The sequence shown here is derived from an EMBL/GenBank/DDBJ whole genome shotgun (WGS) entry which is preliminary data.</text>
</comment>
<evidence type="ECO:0000256" key="2">
    <source>
        <dbReference type="SAM" id="SignalP"/>
    </source>
</evidence>
<sequence>MSGLFGGVALLLLLRQRQAKSGGGATDLTINRHLYSRTRRSVGYTGRRLHGGRKTSPHGYFSLTSEGPADRGTVDKASTGREDNCISGCPMGTWDI</sequence>
<organism evidence="3 4">
    <name type="scientific">Scomber scombrus</name>
    <name type="common">Atlantic mackerel</name>
    <name type="synonym">Scomber vernalis</name>
    <dbReference type="NCBI Taxonomy" id="13677"/>
    <lineage>
        <taxon>Eukaryota</taxon>
        <taxon>Metazoa</taxon>
        <taxon>Chordata</taxon>
        <taxon>Craniata</taxon>
        <taxon>Vertebrata</taxon>
        <taxon>Euteleostomi</taxon>
        <taxon>Actinopterygii</taxon>
        <taxon>Neopterygii</taxon>
        <taxon>Teleostei</taxon>
        <taxon>Neoteleostei</taxon>
        <taxon>Acanthomorphata</taxon>
        <taxon>Pelagiaria</taxon>
        <taxon>Scombriformes</taxon>
        <taxon>Scombridae</taxon>
        <taxon>Scomber</taxon>
    </lineage>
</organism>
<feature type="chain" id="PRO_5043897919" description="Secreted protein" evidence="2">
    <location>
        <begin position="20"/>
        <end position="96"/>
    </location>
</feature>
<evidence type="ECO:0008006" key="5">
    <source>
        <dbReference type="Google" id="ProtNLM"/>
    </source>
</evidence>
<feature type="compositionally biased region" description="Basic and acidic residues" evidence="1">
    <location>
        <begin position="68"/>
        <end position="82"/>
    </location>
</feature>
<accession>A0AAV1MRE6</accession>
<keyword evidence="2" id="KW-0732">Signal</keyword>
<evidence type="ECO:0000256" key="1">
    <source>
        <dbReference type="SAM" id="MobiDB-lite"/>
    </source>
</evidence>